<proteinExistence type="inferred from homology"/>
<dbReference type="Pfam" id="PF18319">
    <property type="entry name" value="Zn_ribbon_PriA"/>
    <property type="match status" value="1"/>
</dbReference>
<dbReference type="PROSITE" id="PS51192">
    <property type="entry name" value="HELICASE_ATP_BIND_1"/>
    <property type="match status" value="1"/>
</dbReference>
<gene>
    <name evidence="11 14" type="primary">priA</name>
    <name evidence="14" type="ORF">J8C05_02290</name>
</gene>
<dbReference type="SUPFAM" id="SSF52540">
    <property type="entry name" value="P-loop containing nucleoside triphosphate hydrolases"/>
    <property type="match status" value="2"/>
</dbReference>
<evidence type="ECO:0000256" key="7">
    <source>
        <dbReference type="ARBA" id="ARBA00022833"/>
    </source>
</evidence>
<dbReference type="InterPro" id="IPR041222">
    <property type="entry name" value="PriA_3primeBD"/>
</dbReference>
<accession>A0ABX8B009</accession>
<keyword evidence="10 11" id="KW-0413">Isomerase</keyword>
<dbReference type="Pfam" id="PF17764">
    <property type="entry name" value="PriA_3primeBD"/>
    <property type="match status" value="1"/>
</dbReference>
<dbReference type="Proteomes" id="UP000677668">
    <property type="component" value="Chromosome 1"/>
</dbReference>
<feature type="binding site" evidence="11">
    <location>
        <position position="537"/>
    </location>
    <ligand>
        <name>Zn(2+)</name>
        <dbReference type="ChEBI" id="CHEBI:29105"/>
        <label>1</label>
    </ligand>
</feature>
<dbReference type="InterPro" id="IPR042115">
    <property type="entry name" value="PriA_3primeBD_sf"/>
</dbReference>
<feature type="binding site" evidence="11">
    <location>
        <position position="577"/>
    </location>
    <ligand>
        <name>Zn(2+)</name>
        <dbReference type="ChEBI" id="CHEBI:29105"/>
        <label>1</label>
    </ligand>
</feature>
<feature type="binding site" evidence="11">
    <location>
        <position position="580"/>
    </location>
    <ligand>
        <name>Zn(2+)</name>
        <dbReference type="ChEBI" id="CHEBI:29105"/>
        <label>1</label>
    </ligand>
</feature>
<evidence type="ECO:0000256" key="6">
    <source>
        <dbReference type="ARBA" id="ARBA00022806"/>
    </source>
</evidence>
<keyword evidence="2 11" id="KW-0235">DNA replication</keyword>
<comment type="similarity">
    <text evidence="11">Belongs to the helicase family. PriA subfamily.</text>
</comment>
<protein>
    <recommendedName>
        <fullName evidence="11">Replication restart protein PriA</fullName>
    </recommendedName>
    <alternativeName>
        <fullName evidence="11">ATP-dependent DNA helicase PriA</fullName>
        <ecNumber evidence="11">5.6.2.4</ecNumber>
    </alternativeName>
    <alternativeName>
        <fullName evidence="11">DNA 3'-5' helicase PriA</fullName>
    </alternativeName>
</protein>
<evidence type="ECO:0000313" key="15">
    <source>
        <dbReference type="Proteomes" id="UP000677668"/>
    </source>
</evidence>
<dbReference type="InterPro" id="IPR041236">
    <property type="entry name" value="PriA_C"/>
</dbReference>
<keyword evidence="9 11" id="KW-0238">DNA-binding</keyword>
<feature type="domain" description="Helicase ATP-binding" evidence="12">
    <location>
        <begin position="307"/>
        <end position="474"/>
    </location>
</feature>
<dbReference type="CDD" id="cd17929">
    <property type="entry name" value="DEXHc_priA"/>
    <property type="match status" value="1"/>
</dbReference>
<dbReference type="HAMAP" id="MF_00983">
    <property type="entry name" value="PriA"/>
    <property type="match status" value="1"/>
</dbReference>
<name>A0ABX8B009_9BACT</name>
<dbReference type="InterPro" id="IPR027417">
    <property type="entry name" value="P-loop_NTPase"/>
</dbReference>
<dbReference type="InterPro" id="IPR001650">
    <property type="entry name" value="Helicase_C-like"/>
</dbReference>
<evidence type="ECO:0000256" key="8">
    <source>
        <dbReference type="ARBA" id="ARBA00022840"/>
    </source>
</evidence>
<reference evidence="14 15" key="1">
    <citation type="submission" date="2021-03" db="EMBL/GenBank/DDBJ databases">
        <title>Genomic and phenotypic characterization of Chloracidobacterium isolates provides evidence for multiple species.</title>
        <authorList>
            <person name="Saini M.K."/>
            <person name="Costas A.M.G."/>
            <person name="Tank M."/>
            <person name="Bryant D.A."/>
        </authorList>
    </citation>
    <scope>NUCLEOTIDE SEQUENCE [LARGE SCALE GENOMIC DNA]</scope>
    <source>
        <strain evidence="14 15">N</strain>
    </source>
</reference>
<dbReference type="EC" id="5.6.2.4" evidence="11"/>
<dbReference type="InterPro" id="IPR014001">
    <property type="entry name" value="Helicase_ATP-bd"/>
</dbReference>
<keyword evidence="6 11" id="KW-0347">Helicase</keyword>
<keyword evidence="5 11" id="KW-0378">Hydrolase</keyword>
<dbReference type="EMBL" id="CP072642">
    <property type="protein sequence ID" value="QUV94299.1"/>
    <property type="molecule type" value="Genomic_DNA"/>
</dbReference>
<keyword evidence="7 11" id="KW-0862">Zinc</keyword>
<keyword evidence="15" id="KW-1185">Reference proteome</keyword>
<dbReference type="GO" id="GO:0016787">
    <property type="term" value="F:hydrolase activity"/>
    <property type="evidence" value="ECO:0007669"/>
    <property type="project" value="UniProtKB-KW"/>
</dbReference>
<evidence type="ECO:0000313" key="14">
    <source>
        <dbReference type="EMBL" id="QUV94299.1"/>
    </source>
</evidence>
<sequence length="835" mass="92538">MPETFPAPPELYAEVAVPASVTQTYTYRIPAAYHAMAGPGCRVVVPFGRQTLIGYVVAIHEQLPAALAAKPAGQPSAVKDIADWIDETPVINDEILKLTQWVADYYYAPWGETLKVALPPGLDVRLEDWIDLTEDGRQAVQTGSVSPRTRNGRLLAWLAEVGGAVRLDDLPPDRFGKNPRQVARELEHMGLVSVTTRTGEATVRFKRRLVVRRIERPADQPERPLSPAQARVLAYLDETPTALVSELVAEAEVSPAVLRQMAKKGLVEIAPETIRRDPLAHLAHLPAEPAPELTPEQRQACEAVLAAHDSGRFRTFLLHGVTGSGKTEVYLAAISAVLQRGGSALMLVPEIGLTPLLARRLIQRFGSLVALLHSSLSPGERVDEWERIRSGDARVVIGTRSAVFAPLVNLRLIVVDEEHDTSYKQSESVPHYHGRDIAILRASRLNCPVILGSATPAIETFQHTVVGKYTRLELPQRIGNRSLPEVTLVDMREVFKRHREPRFISDELQTAIAETCSQGEQVMVLLNRRGFASSWLCRACGFVITCPHCSVTLTYHRTDHYLACHYCGYTTPPPGRCPECQGEGIAYVGEGTEQLEARLRELFPTLAIARLDRDTTRRRGAFERIFHDFASGSLNILVGTQMIAKGHDFPNVTLVGVVSVDAGLMMPDFRAPERTFQLIAQVAGRAGRGDRPGRVIVQTYRPEHYALVAGCQQDYQAFFEQELIQRQAAYYPPFCVLATVIIRHERELEGQALGEKVAELLRAAIPQAAPADAPLRVLGPAPAPLARLRGEYRFQILLKGRQRMQIRHALGHMLPALTDTERRHVFIEVDPIDLM</sequence>
<organism evidence="14 15">
    <name type="scientific">Chloracidobacterium sp. N</name>
    <dbReference type="NCBI Taxonomy" id="2821540"/>
    <lineage>
        <taxon>Bacteria</taxon>
        <taxon>Pseudomonadati</taxon>
        <taxon>Acidobacteriota</taxon>
        <taxon>Terriglobia</taxon>
        <taxon>Terriglobales</taxon>
        <taxon>Acidobacteriaceae</taxon>
        <taxon>Chloracidobacterium</taxon>
        <taxon>Chloracidobacterium aggregatum</taxon>
    </lineage>
</organism>
<keyword evidence="3 11" id="KW-0479">Metal-binding</keyword>
<comment type="catalytic activity">
    <reaction evidence="11">
        <text>Couples ATP hydrolysis with the unwinding of duplex DNA by translocating in the 3'-5' direction.</text>
        <dbReference type="EC" id="5.6.2.4"/>
    </reaction>
</comment>
<dbReference type="NCBIfam" id="TIGR00595">
    <property type="entry name" value="priA"/>
    <property type="match status" value="1"/>
</dbReference>
<dbReference type="Gene3D" id="3.40.1440.60">
    <property type="entry name" value="PriA, 3(prime) DNA-binding domain"/>
    <property type="match status" value="1"/>
</dbReference>
<comment type="cofactor">
    <cofactor evidence="11">
        <name>Zn(2+)</name>
        <dbReference type="ChEBI" id="CHEBI:29105"/>
    </cofactor>
    <text evidence="11">Binds 2 zinc ions per subunit.</text>
</comment>
<dbReference type="SMART" id="SM00487">
    <property type="entry name" value="DEXDc"/>
    <property type="match status" value="1"/>
</dbReference>
<evidence type="ECO:0000256" key="9">
    <source>
        <dbReference type="ARBA" id="ARBA00023125"/>
    </source>
</evidence>
<dbReference type="CDD" id="cd18804">
    <property type="entry name" value="SF2_C_priA"/>
    <property type="match status" value="1"/>
</dbReference>
<dbReference type="PROSITE" id="PS51194">
    <property type="entry name" value="HELICASE_CTER"/>
    <property type="match status" value="1"/>
</dbReference>
<dbReference type="SMART" id="SM00490">
    <property type="entry name" value="HELICc"/>
    <property type="match status" value="1"/>
</dbReference>
<evidence type="ECO:0000256" key="4">
    <source>
        <dbReference type="ARBA" id="ARBA00022741"/>
    </source>
</evidence>
<evidence type="ECO:0000256" key="10">
    <source>
        <dbReference type="ARBA" id="ARBA00023235"/>
    </source>
</evidence>
<dbReference type="SUPFAM" id="SSF46785">
    <property type="entry name" value="Winged helix' DNA-binding domain"/>
    <property type="match status" value="1"/>
</dbReference>
<dbReference type="InterPro" id="IPR040498">
    <property type="entry name" value="PriA_CRR"/>
</dbReference>
<evidence type="ECO:0000256" key="3">
    <source>
        <dbReference type="ARBA" id="ARBA00022723"/>
    </source>
</evidence>
<feature type="binding site" evidence="11">
    <location>
        <position position="546"/>
    </location>
    <ligand>
        <name>Zn(2+)</name>
        <dbReference type="ChEBI" id="CHEBI:29105"/>
        <label>2</label>
    </ligand>
</feature>
<evidence type="ECO:0000259" key="12">
    <source>
        <dbReference type="PROSITE" id="PS51192"/>
    </source>
</evidence>
<comment type="subunit">
    <text evidence="11">Component of the replication restart primosome.</text>
</comment>
<dbReference type="NCBIfam" id="NF004066">
    <property type="entry name" value="PRK05580.1-3"/>
    <property type="match status" value="1"/>
</dbReference>
<comment type="catalytic activity">
    <reaction evidence="11">
        <text>ATP + H2O = ADP + phosphate + H(+)</text>
        <dbReference type="Rhea" id="RHEA:13065"/>
        <dbReference type="ChEBI" id="CHEBI:15377"/>
        <dbReference type="ChEBI" id="CHEBI:15378"/>
        <dbReference type="ChEBI" id="CHEBI:30616"/>
        <dbReference type="ChEBI" id="CHEBI:43474"/>
        <dbReference type="ChEBI" id="CHEBI:456216"/>
        <dbReference type="EC" id="5.6.2.4"/>
    </reaction>
</comment>
<feature type="binding site" evidence="11">
    <location>
        <position position="567"/>
    </location>
    <ligand>
        <name>Zn(2+)</name>
        <dbReference type="ChEBI" id="CHEBI:29105"/>
        <label>2</label>
    </ligand>
</feature>
<dbReference type="RefSeq" id="WP_211422602.1">
    <property type="nucleotide sequence ID" value="NZ_CP072642.1"/>
</dbReference>
<evidence type="ECO:0000256" key="5">
    <source>
        <dbReference type="ARBA" id="ARBA00022801"/>
    </source>
</evidence>
<keyword evidence="8 11" id="KW-0067">ATP-binding</keyword>
<comment type="function">
    <text evidence="11">Initiates the restart of stalled replication forks, which reloads the replicative helicase on sites other than the origin of replication. Recognizes and binds to abandoned replication forks and remodels them to uncover a helicase loading site. Promotes assembly of the primosome at these replication forks.</text>
</comment>
<feature type="binding site" evidence="11">
    <location>
        <position position="564"/>
    </location>
    <ligand>
        <name>Zn(2+)</name>
        <dbReference type="ChEBI" id="CHEBI:29105"/>
        <label>2</label>
    </ligand>
</feature>
<evidence type="ECO:0000259" key="13">
    <source>
        <dbReference type="PROSITE" id="PS51194"/>
    </source>
</evidence>
<dbReference type="PANTHER" id="PTHR30580:SF0">
    <property type="entry name" value="PRIMOSOMAL PROTEIN N"/>
    <property type="match status" value="1"/>
</dbReference>
<evidence type="ECO:0000256" key="1">
    <source>
        <dbReference type="ARBA" id="ARBA00022515"/>
    </source>
</evidence>
<dbReference type="PANTHER" id="PTHR30580">
    <property type="entry name" value="PRIMOSOMAL PROTEIN N"/>
    <property type="match status" value="1"/>
</dbReference>
<feature type="binding site" evidence="11">
    <location>
        <position position="540"/>
    </location>
    <ligand>
        <name>Zn(2+)</name>
        <dbReference type="ChEBI" id="CHEBI:29105"/>
        <label>1</label>
    </ligand>
</feature>
<dbReference type="Pfam" id="PF18074">
    <property type="entry name" value="PriA_C"/>
    <property type="match status" value="1"/>
</dbReference>
<keyword evidence="4 11" id="KW-0547">Nucleotide-binding</keyword>
<dbReference type="InterPro" id="IPR005259">
    <property type="entry name" value="PriA"/>
</dbReference>
<dbReference type="Gene3D" id="3.40.50.300">
    <property type="entry name" value="P-loop containing nucleotide triphosphate hydrolases"/>
    <property type="match status" value="2"/>
</dbReference>
<evidence type="ECO:0000256" key="11">
    <source>
        <dbReference type="HAMAP-Rule" id="MF_00983"/>
    </source>
</evidence>
<keyword evidence="1 11" id="KW-0639">Primosome</keyword>
<feature type="binding site" evidence="11">
    <location>
        <position position="549"/>
    </location>
    <ligand>
        <name>Zn(2+)</name>
        <dbReference type="ChEBI" id="CHEBI:29105"/>
        <label>2</label>
    </ligand>
</feature>
<dbReference type="InterPro" id="IPR011545">
    <property type="entry name" value="DEAD/DEAH_box_helicase_dom"/>
</dbReference>
<dbReference type="Pfam" id="PF00270">
    <property type="entry name" value="DEAD"/>
    <property type="match status" value="1"/>
</dbReference>
<dbReference type="Pfam" id="PF00271">
    <property type="entry name" value="Helicase_C"/>
    <property type="match status" value="1"/>
</dbReference>
<dbReference type="InterPro" id="IPR036390">
    <property type="entry name" value="WH_DNA-bd_sf"/>
</dbReference>
<evidence type="ECO:0000256" key="2">
    <source>
        <dbReference type="ARBA" id="ARBA00022705"/>
    </source>
</evidence>
<feature type="domain" description="Helicase C-terminal" evidence="13">
    <location>
        <begin position="556"/>
        <end position="731"/>
    </location>
</feature>